<accession>A0ABU6RWB7</accession>
<dbReference type="Proteomes" id="UP001341840">
    <property type="component" value="Unassembled WGS sequence"/>
</dbReference>
<keyword evidence="2" id="KW-1185">Reference proteome</keyword>
<gene>
    <name evidence="1" type="ORF">PIB30_097714</name>
</gene>
<protein>
    <submittedName>
        <fullName evidence="1">Uncharacterized protein</fullName>
    </submittedName>
</protein>
<dbReference type="EMBL" id="JASCZI010032635">
    <property type="protein sequence ID" value="MED6128426.1"/>
    <property type="molecule type" value="Genomic_DNA"/>
</dbReference>
<name>A0ABU6RWB7_9FABA</name>
<proteinExistence type="predicted"/>
<reference evidence="1 2" key="1">
    <citation type="journal article" date="2023" name="Plants (Basel)">
        <title>Bridging the Gap: Combining Genomics and Transcriptomics Approaches to Understand Stylosanthes scabra, an Orphan Legume from the Brazilian Caatinga.</title>
        <authorList>
            <person name="Ferreira-Neto J.R.C."/>
            <person name="da Silva M.D."/>
            <person name="Binneck E."/>
            <person name="de Melo N.F."/>
            <person name="da Silva R.H."/>
            <person name="de Melo A.L.T.M."/>
            <person name="Pandolfi V."/>
            <person name="Bustamante F.O."/>
            <person name="Brasileiro-Vidal A.C."/>
            <person name="Benko-Iseppon A.M."/>
        </authorList>
    </citation>
    <scope>NUCLEOTIDE SEQUENCE [LARGE SCALE GENOMIC DNA]</scope>
    <source>
        <tissue evidence="1">Leaves</tissue>
    </source>
</reference>
<feature type="non-terminal residue" evidence="1">
    <location>
        <position position="101"/>
    </location>
</feature>
<evidence type="ECO:0000313" key="1">
    <source>
        <dbReference type="EMBL" id="MED6128426.1"/>
    </source>
</evidence>
<comment type="caution">
    <text evidence="1">The sequence shown here is derived from an EMBL/GenBank/DDBJ whole genome shotgun (WGS) entry which is preliminary data.</text>
</comment>
<evidence type="ECO:0000313" key="2">
    <source>
        <dbReference type="Proteomes" id="UP001341840"/>
    </source>
</evidence>
<organism evidence="1 2">
    <name type="scientific">Stylosanthes scabra</name>
    <dbReference type="NCBI Taxonomy" id="79078"/>
    <lineage>
        <taxon>Eukaryota</taxon>
        <taxon>Viridiplantae</taxon>
        <taxon>Streptophyta</taxon>
        <taxon>Embryophyta</taxon>
        <taxon>Tracheophyta</taxon>
        <taxon>Spermatophyta</taxon>
        <taxon>Magnoliopsida</taxon>
        <taxon>eudicotyledons</taxon>
        <taxon>Gunneridae</taxon>
        <taxon>Pentapetalae</taxon>
        <taxon>rosids</taxon>
        <taxon>fabids</taxon>
        <taxon>Fabales</taxon>
        <taxon>Fabaceae</taxon>
        <taxon>Papilionoideae</taxon>
        <taxon>50 kb inversion clade</taxon>
        <taxon>dalbergioids sensu lato</taxon>
        <taxon>Dalbergieae</taxon>
        <taxon>Pterocarpus clade</taxon>
        <taxon>Stylosanthes</taxon>
    </lineage>
</organism>
<sequence length="101" mass="11554">MPHTQPIQNLIPTLHVMFGSRFKRGPKCDLQPYHELHSSFNLLLTFRLRPKRDPYVASPSSHPTPIANVWATPNVGFYTHHLSTLTKCIKPTPSRMDHVSN</sequence>